<dbReference type="AlphaFoldDB" id="A0AAW8CQJ5"/>
<reference evidence="3" key="1">
    <citation type="submission" date="2023-07" db="EMBL/GenBank/DDBJ databases">
        <title>Sorghum-associated microbial communities from plants grown in Nebraska, USA.</title>
        <authorList>
            <person name="Schachtman D."/>
        </authorList>
    </citation>
    <scope>NUCLEOTIDE SEQUENCE</scope>
    <source>
        <strain evidence="3">DS3754</strain>
    </source>
</reference>
<proteinExistence type="predicted"/>
<dbReference type="Pfam" id="PF09718">
    <property type="entry name" value="Tape_meas_lam_C"/>
    <property type="match status" value="1"/>
</dbReference>
<name>A0AAW8CQJ5_9BURK</name>
<evidence type="ECO:0000313" key="3">
    <source>
        <dbReference type="EMBL" id="MDP9891227.1"/>
    </source>
</evidence>
<evidence type="ECO:0000259" key="2">
    <source>
        <dbReference type="Pfam" id="PF09718"/>
    </source>
</evidence>
<protein>
    <submittedName>
        <fullName evidence="3">Lambda family phage tail tape measure protein</fullName>
    </submittedName>
</protein>
<dbReference type="NCBIfam" id="TIGR01541">
    <property type="entry name" value="tape_meas_lam_C"/>
    <property type="match status" value="1"/>
</dbReference>
<dbReference type="Pfam" id="PF06791">
    <property type="entry name" value="TMP_2"/>
    <property type="match status" value="1"/>
</dbReference>
<evidence type="ECO:0000313" key="4">
    <source>
        <dbReference type="Proteomes" id="UP001242045"/>
    </source>
</evidence>
<dbReference type="InterPro" id="IPR006431">
    <property type="entry name" value="Phage_tape_meas_C"/>
</dbReference>
<dbReference type="Pfam" id="PF24622">
    <property type="entry name" value="TMP_4"/>
    <property type="match status" value="1"/>
</dbReference>
<feature type="domain" description="Bacteriophage tail tape measure C-terminal" evidence="2">
    <location>
        <begin position="726"/>
        <end position="799"/>
    </location>
</feature>
<organism evidence="3 4">
    <name type="scientific">Variovorax boronicumulans</name>
    <dbReference type="NCBI Taxonomy" id="436515"/>
    <lineage>
        <taxon>Bacteria</taxon>
        <taxon>Pseudomonadati</taxon>
        <taxon>Pseudomonadota</taxon>
        <taxon>Betaproteobacteria</taxon>
        <taxon>Burkholderiales</taxon>
        <taxon>Comamonadaceae</taxon>
        <taxon>Variovorax</taxon>
    </lineage>
</organism>
<dbReference type="Proteomes" id="UP001242045">
    <property type="component" value="Unassembled WGS sequence"/>
</dbReference>
<accession>A0AAW8CQJ5</accession>
<evidence type="ECO:0000259" key="1">
    <source>
        <dbReference type="Pfam" id="PF06791"/>
    </source>
</evidence>
<sequence length="948" mass="99196">MATVGRDQLVIDADVSGVKAGVAEGKKSIASMAAAAASSGAEASKGIQQIGEGGKESAKKVDVATRNIVSSIQRQIAVTEAGAKSSSDFYRVLAGQRGVDVTALKPYLDQLDAVKAKQKAAEDALRATSPVMQDVGMSARATAAAMRGVPAQFTDIVTSLQGGQAPLTVLLQQGGQLKDMFGGVGPAARALGTYITGLINPFTLAAAAAAVLGLAYYQVTQRQTEFSKSLIISGNYAGASVGQLDELARSAGGVVKSQSLATDAVNELARSGKVTGDVLGTVATGVAAFSKLTGESVSKAVDTFISLSDEPTKAAAKLNESLHFLDLATFQRIRSLEEQGLKEQAAGVAQEALARESISRMQSVGAQAGTLSRILSGVAGVATGMWQTLANGVGSIGVARTPDSDLKEAKRIADFLKTNGGSAAAIAKNQSDIAEASRRVLNEQNAAFAEGQRATDNASKIAADQRVQALLKSNRSQAQVRKDERQSFERDAKLTGLSAEKLAAGLAAIDEKHKDPKGPAAKAFRDDAGTKMLETLRQQGAALQDQLSSTGKMTDAEREQAKFAQLIADLKGKTLLTAEQKSLVASQDKIRAQLEINAATEREIGFQKILLDDSKRRSEALKATENAADGVRRSLADMASQQGEQYNDRLSVMGLGSEAAEQQRSREQIERQYSRTLRTFTEEAARNKTLESDAYKKATEDIRIALQGALAANGDYYAAIKEKQSDWKLGASEAFANYGDDAANSFKNAGQAATRAFGGAEDALTSLVTKGKKGVKGLMDSIAADLARAAIRQGVTGPAASYLAGLLGGGSSLDRLLSSNNAFGTGGGGGFNWGSIFSSVAGMFKFDGGGYTGSGPRSGGLDGKGGFMAMMHPRETVVDHTKGQSAGGLGGMVIVNQTTGRIDNAQVQQMPDGRQQLTLREVAAAFDDPNSVVSKGFRRNYRSERRRS</sequence>
<dbReference type="EMBL" id="JAUSRD010000001">
    <property type="protein sequence ID" value="MDP9891227.1"/>
    <property type="molecule type" value="Genomic_DNA"/>
</dbReference>
<comment type="caution">
    <text evidence="3">The sequence shown here is derived from an EMBL/GenBank/DDBJ whole genome shotgun (WGS) entry which is preliminary data.</text>
</comment>
<gene>
    <name evidence="3" type="ORF">J2W31_000323</name>
</gene>
<feature type="domain" description="Bacteriophage tail tape measure N-terminal" evidence="1">
    <location>
        <begin position="132"/>
        <end position="334"/>
    </location>
</feature>
<dbReference type="InterPro" id="IPR009628">
    <property type="entry name" value="Phage_tape_measure_N"/>
</dbReference>
<dbReference type="RefSeq" id="WP_307683601.1">
    <property type="nucleotide sequence ID" value="NZ_JAUSRD010000001.1"/>
</dbReference>